<evidence type="ECO:0000313" key="3">
    <source>
        <dbReference type="Proteomes" id="UP001501490"/>
    </source>
</evidence>
<organism evidence="2 3">
    <name type="scientific">Microlunatus ginsengisoli</name>
    <dbReference type="NCBI Taxonomy" id="363863"/>
    <lineage>
        <taxon>Bacteria</taxon>
        <taxon>Bacillati</taxon>
        <taxon>Actinomycetota</taxon>
        <taxon>Actinomycetes</taxon>
        <taxon>Propionibacteriales</taxon>
        <taxon>Propionibacteriaceae</taxon>
        <taxon>Microlunatus</taxon>
    </lineage>
</organism>
<evidence type="ECO:0000313" key="2">
    <source>
        <dbReference type="EMBL" id="GAA3615540.1"/>
    </source>
</evidence>
<reference evidence="3" key="1">
    <citation type="journal article" date="2019" name="Int. J. Syst. Evol. Microbiol.">
        <title>The Global Catalogue of Microorganisms (GCM) 10K type strain sequencing project: providing services to taxonomists for standard genome sequencing and annotation.</title>
        <authorList>
            <consortium name="The Broad Institute Genomics Platform"/>
            <consortium name="The Broad Institute Genome Sequencing Center for Infectious Disease"/>
            <person name="Wu L."/>
            <person name="Ma J."/>
        </authorList>
    </citation>
    <scope>NUCLEOTIDE SEQUENCE [LARGE SCALE GENOMIC DNA]</scope>
    <source>
        <strain evidence="3">JCM 16929</strain>
    </source>
</reference>
<proteinExistence type="predicted"/>
<dbReference type="Pfam" id="PF00557">
    <property type="entry name" value="Peptidase_M24"/>
    <property type="match status" value="1"/>
</dbReference>
<dbReference type="CDD" id="cd01066">
    <property type="entry name" value="APP_MetAP"/>
    <property type="match status" value="1"/>
</dbReference>
<evidence type="ECO:0000259" key="1">
    <source>
        <dbReference type="Pfam" id="PF00557"/>
    </source>
</evidence>
<name>A0ABP6ZNN7_9ACTN</name>
<sequence>MTSTTPVRTRTDRELKRERLLGLLDRRGADRLVLTTATSLGWYLDGARTHVSLAAPPIAAVIVDRDGEELVTTGNESERLIAEELPAGMAVRTVPWHAALPLPAGSRTLQEEDALDDLRRLRAPLLPAETARFRALAADAARMITGVLAAARPEQTETELAAAISAGIVTAAAEPLVVLVGGESRQFVRHPLPTAAQLGRRALVVLCARRHGLIVNVSRSVVFGTPTAADIDGHERILAVEAAFLDATVPGAVLSEVFATGCAAYGRNGFDAEEWQRHHQGGVAGYAGRDPRASDGTDDVIVAGQAFSWNPTGDGAKVEDTVLLTDSGLEMLTADPAWPTRDVGGRRRPDLLTIA</sequence>
<keyword evidence="3" id="KW-1185">Reference proteome</keyword>
<dbReference type="InterPro" id="IPR000994">
    <property type="entry name" value="Pept_M24"/>
</dbReference>
<dbReference type="PANTHER" id="PTHR46112:SF2">
    <property type="entry name" value="XAA-PRO AMINOPEPTIDASE P-RELATED"/>
    <property type="match status" value="1"/>
</dbReference>
<dbReference type="InterPro" id="IPR050659">
    <property type="entry name" value="Peptidase_M24B"/>
</dbReference>
<gene>
    <name evidence="2" type="ORF">GCM10022236_16970</name>
</gene>
<feature type="domain" description="Peptidase M24" evidence="1">
    <location>
        <begin position="134"/>
        <end position="326"/>
    </location>
</feature>
<dbReference type="Gene3D" id="3.90.230.10">
    <property type="entry name" value="Creatinase/methionine aminopeptidase superfamily"/>
    <property type="match status" value="1"/>
</dbReference>
<accession>A0ABP6ZNN7</accession>
<dbReference type="InterPro" id="IPR036005">
    <property type="entry name" value="Creatinase/aminopeptidase-like"/>
</dbReference>
<dbReference type="Proteomes" id="UP001501490">
    <property type="component" value="Unassembled WGS sequence"/>
</dbReference>
<dbReference type="RefSeq" id="WP_344803357.1">
    <property type="nucleotide sequence ID" value="NZ_BAABAB010000010.1"/>
</dbReference>
<comment type="caution">
    <text evidence="2">The sequence shown here is derived from an EMBL/GenBank/DDBJ whole genome shotgun (WGS) entry which is preliminary data.</text>
</comment>
<dbReference type="PANTHER" id="PTHR46112">
    <property type="entry name" value="AMINOPEPTIDASE"/>
    <property type="match status" value="1"/>
</dbReference>
<dbReference type="EMBL" id="BAABAB010000010">
    <property type="protein sequence ID" value="GAA3615540.1"/>
    <property type="molecule type" value="Genomic_DNA"/>
</dbReference>
<dbReference type="SUPFAM" id="SSF55920">
    <property type="entry name" value="Creatinase/aminopeptidase"/>
    <property type="match status" value="1"/>
</dbReference>
<protein>
    <submittedName>
        <fullName evidence="2">M24 family metallopeptidase</fullName>
    </submittedName>
</protein>